<dbReference type="InterPro" id="IPR006121">
    <property type="entry name" value="HMA_dom"/>
</dbReference>
<dbReference type="Gene3D" id="3.30.70.100">
    <property type="match status" value="1"/>
</dbReference>
<dbReference type="InterPro" id="IPR036163">
    <property type="entry name" value="HMA_dom_sf"/>
</dbReference>
<gene>
    <name evidence="2" type="ORF">JOF55_002475</name>
</gene>
<dbReference type="RefSeq" id="WP_310273705.1">
    <property type="nucleotide sequence ID" value="NZ_JAVDXW010000001.1"/>
</dbReference>
<organism evidence="2 3">
    <name type="scientific">Haloactinomyces albus</name>
    <dbReference type="NCBI Taxonomy" id="1352928"/>
    <lineage>
        <taxon>Bacteria</taxon>
        <taxon>Bacillati</taxon>
        <taxon>Actinomycetota</taxon>
        <taxon>Actinomycetes</taxon>
        <taxon>Actinopolysporales</taxon>
        <taxon>Actinopolysporaceae</taxon>
        <taxon>Haloactinomyces</taxon>
    </lineage>
</organism>
<feature type="domain" description="HMA" evidence="1">
    <location>
        <begin position="2"/>
        <end position="67"/>
    </location>
</feature>
<dbReference type="PROSITE" id="PS50846">
    <property type="entry name" value="HMA_2"/>
    <property type="match status" value="1"/>
</dbReference>
<evidence type="ECO:0000313" key="2">
    <source>
        <dbReference type="EMBL" id="MDR7302294.1"/>
    </source>
</evidence>
<keyword evidence="3" id="KW-1185">Reference proteome</keyword>
<dbReference type="GO" id="GO:0046872">
    <property type="term" value="F:metal ion binding"/>
    <property type="evidence" value="ECO:0007669"/>
    <property type="project" value="InterPro"/>
</dbReference>
<accession>A0AAE3ZFX9</accession>
<comment type="caution">
    <text evidence="2">The sequence shown here is derived from an EMBL/GenBank/DDBJ whole genome shotgun (WGS) entry which is preliminary data.</text>
</comment>
<dbReference type="Proteomes" id="UP001180845">
    <property type="component" value="Unassembled WGS sequence"/>
</dbReference>
<reference evidence="2" key="1">
    <citation type="submission" date="2023-07" db="EMBL/GenBank/DDBJ databases">
        <title>Sequencing the genomes of 1000 actinobacteria strains.</title>
        <authorList>
            <person name="Klenk H.-P."/>
        </authorList>
    </citation>
    <scope>NUCLEOTIDE SEQUENCE</scope>
    <source>
        <strain evidence="2">DSM 45977</strain>
    </source>
</reference>
<dbReference type="Pfam" id="PF00403">
    <property type="entry name" value="HMA"/>
    <property type="match status" value="1"/>
</dbReference>
<evidence type="ECO:0000259" key="1">
    <source>
        <dbReference type="PROSITE" id="PS50846"/>
    </source>
</evidence>
<dbReference type="CDD" id="cd00371">
    <property type="entry name" value="HMA"/>
    <property type="match status" value="1"/>
</dbReference>
<dbReference type="EMBL" id="JAVDXW010000001">
    <property type="protein sequence ID" value="MDR7302294.1"/>
    <property type="molecule type" value="Genomic_DNA"/>
</dbReference>
<dbReference type="SUPFAM" id="SSF55008">
    <property type="entry name" value="HMA, heavy metal-associated domain"/>
    <property type="match status" value="1"/>
</dbReference>
<name>A0AAE3ZFX9_9ACTN</name>
<proteinExistence type="predicted"/>
<evidence type="ECO:0000313" key="3">
    <source>
        <dbReference type="Proteomes" id="UP001180845"/>
    </source>
</evidence>
<dbReference type="AlphaFoldDB" id="A0AAE3ZFX9"/>
<sequence>MRTQTLTVGGMTCEHCARSVTEELSELPGVSDVQASADTGQVIVTAEQQISEEAASAAVREAGYALESWSEAN</sequence>
<protein>
    <submittedName>
        <fullName evidence="2">Copper chaperone CopZ</fullName>
    </submittedName>
</protein>